<evidence type="ECO:0000313" key="3">
    <source>
        <dbReference type="Proteomes" id="UP000184330"/>
    </source>
</evidence>
<organism evidence="2 3">
    <name type="scientific">Phialocephala subalpina</name>
    <dbReference type="NCBI Taxonomy" id="576137"/>
    <lineage>
        <taxon>Eukaryota</taxon>
        <taxon>Fungi</taxon>
        <taxon>Dikarya</taxon>
        <taxon>Ascomycota</taxon>
        <taxon>Pezizomycotina</taxon>
        <taxon>Leotiomycetes</taxon>
        <taxon>Helotiales</taxon>
        <taxon>Mollisiaceae</taxon>
        <taxon>Phialocephala</taxon>
        <taxon>Phialocephala fortinii species complex</taxon>
    </lineage>
</organism>
<evidence type="ECO:0000256" key="1">
    <source>
        <dbReference type="SAM" id="Phobius"/>
    </source>
</evidence>
<keyword evidence="3" id="KW-1185">Reference proteome</keyword>
<proteinExistence type="predicted"/>
<dbReference type="AlphaFoldDB" id="A0A1L7XVC4"/>
<accession>A0A1L7XVC4</accession>
<keyword evidence="1" id="KW-0812">Transmembrane</keyword>
<protein>
    <submittedName>
        <fullName evidence="2">Uncharacterized protein</fullName>
    </submittedName>
</protein>
<evidence type="ECO:0000313" key="2">
    <source>
        <dbReference type="EMBL" id="CZR68958.1"/>
    </source>
</evidence>
<dbReference type="Proteomes" id="UP000184330">
    <property type="component" value="Unassembled WGS sequence"/>
</dbReference>
<keyword evidence="1" id="KW-0472">Membrane</keyword>
<feature type="transmembrane region" description="Helical" evidence="1">
    <location>
        <begin position="20"/>
        <end position="41"/>
    </location>
</feature>
<sequence>MVSPVIVPINDSLLRGFLRVYFLIAFFAIGFLGGHVSKGVNKLKVSSGKQIKMIEMTGWLQFADILKSLWFVRRLPGGVLLGLLMLLASIGAVVSDVATSAFVDKQMLPSRCAFHRGLVIDANSPSYEAPPPNGAGARMAEDSQLNSLWNNGRIGIYSKANNRQDFRAASEDVMGWWSCSRVQDSEPLTANDTVKSMAKKLIQANLQYSIDNMGWNFMTSASWNEQVIIWSSSTAEGTNFEVKASLDLGKMTASTIFSNYHCYVNSSSPRLTEIHIILGTMNATLTMLQWTQNLPQYIYYGQGSPQSNRSAESLEIVLNALTMVQGAMGFMQERPLPGTDTTYGCVAPKTNISPFVVVLAVSVAFSLLGLLTWWMYLLLRLGKMRSRLEPFPNHLLTWMLQATRENVFSGHRYGPDTLTPVKESDLNAWRFGMNGTLLRVMRRDDTLQLTSMVSPGGGELISPQHHVGLGRHGYGRVDPWERV</sequence>
<reference evidence="2 3" key="1">
    <citation type="submission" date="2016-03" db="EMBL/GenBank/DDBJ databases">
        <authorList>
            <person name="Ploux O."/>
        </authorList>
    </citation>
    <scope>NUCLEOTIDE SEQUENCE [LARGE SCALE GENOMIC DNA]</scope>
    <source>
        <strain evidence="2 3">UAMH 11012</strain>
    </source>
</reference>
<dbReference type="EMBL" id="FJOG01000062">
    <property type="protein sequence ID" value="CZR68958.1"/>
    <property type="molecule type" value="Genomic_DNA"/>
</dbReference>
<feature type="transmembrane region" description="Helical" evidence="1">
    <location>
        <begin position="352"/>
        <end position="379"/>
    </location>
</feature>
<gene>
    <name evidence="2" type="ORF">PAC_18859</name>
</gene>
<name>A0A1L7XVC4_9HELO</name>
<dbReference type="OrthoDB" id="5399485at2759"/>
<keyword evidence="1" id="KW-1133">Transmembrane helix</keyword>
<feature type="transmembrane region" description="Helical" evidence="1">
    <location>
        <begin position="78"/>
        <end position="103"/>
    </location>
</feature>